<dbReference type="Proteomes" id="UP000002280">
    <property type="component" value="Chromosome 6"/>
</dbReference>
<dbReference type="STRING" id="13616.ENSMODP00000017885"/>
<evidence type="ECO:0000313" key="7">
    <source>
        <dbReference type="Proteomes" id="UP000002280"/>
    </source>
</evidence>
<dbReference type="SUPFAM" id="SSF54403">
    <property type="entry name" value="Cystatin/monellin"/>
    <property type="match status" value="1"/>
</dbReference>
<dbReference type="Gene3D" id="3.10.450.10">
    <property type="match status" value="1"/>
</dbReference>
<dbReference type="InterPro" id="IPR046350">
    <property type="entry name" value="Cystatin_sf"/>
</dbReference>
<dbReference type="GO" id="GO:0061844">
    <property type="term" value="P:antimicrobial humoral immune response mediated by antimicrobial peptide"/>
    <property type="evidence" value="ECO:0000318"/>
    <property type="project" value="GO_Central"/>
</dbReference>
<evidence type="ECO:0000256" key="2">
    <source>
        <dbReference type="ARBA" id="ARBA00005320"/>
    </source>
</evidence>
<dbReference type="GO" id="GO:0001530">
    <property type="term" value="F:lipopolysaccharide binding"/>
    <property type="evidence" value="ECO:0000318"/>
    <property type="project" value="GO_Central"/>
</dbReference>
<keyword evidence="7" id="KW-1185">Reference proteome</keyword>
<feature type="chain" id="PRO_5046096245" evidence="5">
    <location>
        <begin position="30"/>
        <end position="164"/>
    </location>
</feature>
<protein>
    <submittedName>
        <fullName evidence="6">Uncharacterized protein</fullName>
    </submittedName>
</protein>
<proteinExistence type="inferred from homology"/>
<dbReference type="OMA" id="IMETVCP"/>
<evidence type="ECO:0000313" key="6">
    <source>
        <dbReference type="Ensembl" id="ENSMODP00000017885.2"/>
    </source>
</evidence>
<reference evidence="6" key="2">
    <citation type="submission" date="2025-08" db="UniProtKB">
        <authorList>
            <consortium name="Ensembl"/>
        </authorList>
    </citation>
    <scope>IDENTIFICATION</scope>
</reference>
<dbReference type="HOGENOM" id="CLU_121724_1_1_1"/>
<feature type="signal peptide" evidence="5">
    <location>
        <begin position="1"/>
        <end position="29"/>
    </location>
</feature>
<keyword evidence="5" id="KW-0732">Signal</keyword>
<dbReference type="AlphaFoldDB" id="F6W4B4"/>
<keyword evidence="3" id="KW-0964">Secreted</keyword>
<dbReference type="Pfam" id="PF00666">
    <property type="entry name" value="Cathelicidins"/>
    <property type="match status" value="1"/>
</dbReference>
<dbReference type="PANTHER" id="PTHR10206">
    <property type="entry name" value="CATHELICIDIN"/>
    <property type="match status" value="1"/>
</dbReference>
<organism evidence="6 7">
    <name type="scientific">Monodelphis domestica</name>
    <name type="common">Gray short-tailed opossum</name>
    <dbReference type="NCBI Taxonomy" id="13616"/>
    <lineage>
        <taxon>Eukaryota</taxon>
        <taxon>Metazoa</taxon>
        <taxon>Chordata</taxon>
        <taxon>Craniata</taxon>
        <taxon>Vertebrata</taxon>
        <taxon>Euteleostomi</taxon>
        <taxon>Mammalia</taxon>
        <taxon>Metatheria</taxon>
        <taxon>Didelphimorphia</taxon>
        <taxon>Didelphidae</taxon>
        <taxon>Monodelphis</taxon>
    </lineage>
</organism>
<dbReference type="Bgee" id="ENSMODG00000014312">
    <property type="expression patterns" value="Expressed in skeleton of lower jaw"/>
</dbReference>
<accession>F6W4B4</accession>
<evidence type="ECO:0000256" key="1">
    <source>
        <dbReference type="ARBA" id="ARBA00004613"/>
    </source>
</evidence>
<comment type="subcellular location">
    <subcellularLocation>
        <location evidence="1">Secreted</location>
    </subcellularLocation>
</comment>
<dbReference type="GO" id="GO:0050829">
    <property type="term" value="P:defense response to Gram-negative bacterium"/>
    <property type="evidence" value="ECO:0000318"/>
    <property type="project" value="GO_Central"/>
</dbReference>
<evidence type="ECO:0000256" key="3">
    <source>
        <dbReference type="ARBA" id="ARBA00022525"/>
    </source>
</evidence>
<dbReference type="GO" id="GO:0050830">
    <property type="term" value="P:defense response to Gram-positive bacterium"/>
    <property type="evidence" value="ECO:0000318"/>
    <property type="project" value="GO_Central"/>
</dbReference>
<reference evidence="6" key="3">
    <citation type="submission" date="2025-09" db="UniProtKB">
        <authorList>
            <consortium name="Ensembl"/>
        </authorList>
    </citation>
    <scope>IDENTIFICATION</scope>
</reference>
<sequence length="164" mass="19095">MRAKTIRMERGQIMWLLLLLMLVTPLASTQTLTYQDLVNRFIINYNKKSNSRNLFRLLALNLQPGANNDPAIPRPLNFTIMETVCPNTKQRQLVECDFKKHGLVKVCFGIISLDATQPSIDISCEEIMNDGFWYQLIRTFGNLIHQKYRKLLEAYRKLRDIFSG</sequence>
<name>F6W4B4_MONDO</name>
<reference evidence="6 7" key="1">
    <citation type="journal article" date="2007" name="Nature">
        <title>Genome of the marsupial Monodelphis domestica reveals innovation in non-coding sequences.</title>
        <authorList>
            <person name="Mikkelsen T.S."/>
            <person name="Wakefield M.J."/>
            <person name="Aken B."/>
            <person name="Amemiya C.T."/>
            <person name="Chang J.L."/>
            <person name="Duke S."/>
            <person name="Garber M."/>
            <person name="Gentles A.J."/>
            <person name="Goodstadt L."/>
            <person name="Heger A."/>
            <person name="Jurka J."/>
            <person name="Kamal M."/>
            <person name="Mauceli E."/>
            <person name="Searle S.M."/>
            <person name="Sharpe T."/>
            <person name="Baker M.L."/>
            <person name="Batzer M.A."/>
            <person name="Benos P.V."/>
            <person name="Belov K."/>
            <person name="Clamp M."/>
            <person name="Cook A."/>
            <person name="Cuff J."/>
            <person name="Das R."/>
            <person name="Davidow L."/>
            <person name="Deakin J.E."/>
            <person name="Fazzari M.J."/>
            <person name="Glass J.L."/>
            <person name="Grabherr M."/>
            <person name="Greally J.M."/>
            <person name="Gu W."/>
            <person name="Hore T.A."/>
            <person name="Huttley G.A."/>
            <person name="Kleber M."/>
            <person name="Jirtle R.L."/>
            <person name="Koina E."/>
            <person name="Lee J.T."/>
            <person name="Mahony S."/>
            <person name="Marra M.A."/>
            <person name="Miller R.D."/>
            <person name="Nicholls R.D."/>
            <person name="Oda M."/>
            <person name="Papenfuss A.T."/>
            <person name="Parra Z.E."/>
            <person name="Pollock D.D."/>
            <person name="Ray D.A."/>
            <person name="Schein J.E."/>
            <person name="Speed T.P."/>
            <person name="Thompson K."/>
            <person name="VandeBerg J.L."/>
            <person name="Wade C.M."/>
            <person name="Walker J.A."/>
            <person name="Waters P.D."/>
            <person name="Webber C."/>
            <person name="Weidman J.R."/>
            <person name="Xie X."/>
            <person name="Zody M.C."/>
            <person name="Baldwin J."/>
            <person name="Abdouelleil A."/>
            <person name="Abdulkadir J."/>
            <person name="Abebe A."/>
            <person name="Abera B."/>
            <person name="Abreu J."/>
            <person name="Acer S.C."/>
            <person name="Aftuck L."/>
            <person name="Alexander A."/>
            <person name="An P."/>
            <person name="Anderson E."/>
            <person name="Anderson S."/>
            <person name="Arachi H."/>
            <person name="Azer M."/>
            <person name="Bachantsang P."/>
            <person name="Barry A."/>
            <person name="Bayul T."/>
            <person name="Berlin A."/>
            <person name="Bessette D."/>
            <person name="Bloom T."/>
            <person name="Bloom T."/>
            <person name="Boguslavskiy L."/>
            <person name="Bonnet C."/>
            <person name="Boukhgalter B."/>
            <person name="Bourzgui I."/>
            <person name="Brown A."/>
            <person name="Cahill P."/>
            <person name="Channer S."/>
            <person name="Cheshatsang Y."/>
            <person name="Chuda L."/>
            <person name="Citroen M."/>
            <person name="Collymore A."/>
            <person name="Cooke P."/>
            <person name="Costello M."/>
            <person name="D'Aco K."/>
            <person name="Daza R."/>
            <person name="De Haan G."/>
            <person name="DeGray S."/>
            <person name="DeMaso C."/>
            <person name="Dhargay N."/>
            <person name="Dooley K."/>
            <person name="Dooley E."/>
            <person name="Doricent M."/>
            <person name="Dorje P."/>
            <person name="Dorjee K."/>
            <person name="Dupes A."/>
            <person name="Elong R."/>
            <person name="Falk J."/>
            <person name="Farina A."/>
            <person name="Faro S."/>
            <person name="Ferguson D."/>
            <person name="Fisher S."/>
            <person name="Foley C.D."/>
            <person name="Franke A."/>
            <person name="Friedrich D."/>
            <person name="Gadbois L."/>
            <person name="Gearin G."/>
            <person name="Gearin C.R."/>
            <person name="Giannoukos G."/>
            <person name="Goode T."/>
            <person name="Graham J."/>
            <person name="Grandbois E."/>
            <person name="Grewal S."/>
            <person name="Gyaltsen K."/>
            <person name="Hafez N."/>
            <person name="Hagos B."/>
            <person name="Hall J."/>
            <person name="Henson C."/>
            <person name="Hollinger A."/>
            <person name="Honan T."/>
            <person name="Huard M.D."/>
            <person name="Hughes L."/>
            <person name="Hurhula B."/>
            <person name="Husby M.E."/>
            <person name="Kamat A."/>
            <person name="Kanga B."/>
            <person name="Kashin S."/>
            <person name="Khazanovich D."/>
            <person name="Kisner P."/>
            <person name="Lance K."/>
            <person name="Lara M."/>
            <person name="Lee W."/>
            <person name="Lennon N."/>
            <person name="Letendre F."/>
            <person name="LeVine R."/>
            <person name="Lipovsky A."/>
            <person name="Liu X."/>
            <person name="Liu J."/>
            <person name="Liu S."/>
            <person name="Lokyitsang T."/>
            <person name="Lokyitsang Y."/>
            <person name="Lubonja R."/>
            <person name="Lui A."/>
            <person name="MacDonald P."/>
            <person name="Magnisalis V."/>
            <person name="Maru K."/>
            <person name="Matthews C."/>
            <person name="McCusker W."/>
            <person name="McDonough S."/>
            <person name="Mehta T."/>
            <person name="Meldrim J."/>
            <person name="Meneus L."/>
            <person name="Mihai O."/>
            <person name="Mihalev A."/>
            <person name="Mihova T."/>
            <person name="Mittelman R."/>
            <person name="Mlenga V."/>
            <person name="Montmayeur A."/>
            <person name="Mulrain L."/>
            <person name="Navidi A."/>
            <person name="Naylor J."/>
            <person name="Negash T."/>
            <person name="Nguyen T."/>
            <person name="Nguyen N."/>
            <person name="Nicol R."/>
            <person name="Norbu C."/>
            <person name="Norbu N."/>
            <person name="Novod N."/>
            <person name="O'Neill B."/>
            <person name="Osman S."/>
            <person name="Markiewicz E."/>
            <person name="Oyono O.L."/>
            <person name="Patti C."/>
            <person name="Phunkhang P."/>
            <person name="Pierre F."/>
            <person name="Priest M."/>
            <person name="Raghuraman S."/>
            <person name="Rege F."/>
            <person name="Reyes R."/>
            <person name="Rise C."/>
            <person name="Rogov P."/>
            <person name="Ross K."/>
            <person name="Ryan E."/>
            <person name="Settipalli S."/>
            <person name="Shea T."/>
            <person name="Sherpa N."/>
            <person name="Shi L."/>
            <person name="Shih D."/>
            <person name="Sparrow T."/>
            <person name="Spaulding J."/>
            <person name="Stalker J."/>
            <person name="Stange-Thomann N."/>
            <person name="Stavropoulos S."/>
            <person name="Stone C."/>
            <person name="Strader C."/>
            <person name="Tesfaye S."/>
            <person name="Thomson T."/>
            <person name="Thoulutsang Y."/>
            <person name="Thoulutsang D."/>
            <person name="Topham K."/>
            <person name="Topping I."/>
            <person name="Tsamla T."/>
            <person name="Vassiliev H."/>
            <person name="Vo A."/>
            <person name="Wangchuk T."/>
            <person name="Wangdi T."/>
            <person name="Weiand M."/>
            <person name="Wilkinson J."/>
            <person name="Wilson A."/>
            <person name="Yadav S."/>
            <person name="Young G."/>
            <person name="Yu Q."/>
            <person name="Zembek L."/>
            <person name="Zhong D."/>
            <person name="Zimmer A."/>
            <person name="Zwirko Z."/>
            <person name="Jaffe D.B."/>
            <person name="Alvarez P."/>
            <person name="Brockman W."/>
            <person name="Butler J."/>
            <person name="Chin C."/>
            <person name="Gnerre S."/>
            <person name="MacCallum I."/>
            <person name="Graves J.A."/>
            <person name="Ponting C.P."/>
            <person name="Breen M."/>
            <person name="Samollow P.B."/>
            <person name="Lander E.S."/>
            <person name="Lindblad-Toh K."/>
        </authorList>
    </citation>
    <scope>NUCLEOTIDE SEQUENCE [LARGE SCALE GENOMIC DNA]</scope>
</reference>
<evidence type="ECO:0000256" key="4">
    <source>
        <dbReference type="ARBA" id="ARBA00023157"/>
    </source>
</evidence>
<dbReference type="FunCoup" id="F6W4B4">
    <property type="interactions" value="67"/>
</dbReference>
<keyword evidence="4" id="KW-1015">Disulfide bond</keyword>
<comment type="similarity">
    <text evidence="2">Belongs to the cathelicidin family.</text>
</comment>
<dbReference type="GeneTree" id="ENSGT00390000000410"/>
<evidence type="ECO:0000256" key="5">
    <source>
        <dbReference type="SAM" id="SignalP"/>
    </source>
</evidence>
<dbReference type="InParanoid" id="F6W4B4"/>
<dbReference type="eggNOG" id="ENOG502SAES">
    <property type="taxonomic scope" value="Eukaryota"/>
</dbReference>
<dbReference type="PANTHER" id="PTHR10206:SF2">
    <property type="entry name" value="CATHELICIDIN ANTIMICROBIAL PEPTIDE"/>
    <property type="match status" value="1"/>
</dbReference>
<dbReference type="Ensembl" id="ENSMODT00000018214.3">
    <property type="protein sequence ID" value="ENSMODP00000017885.2"/>
    <property type="gene ID" value="ENSMODG00000014312.3"/>
</dbReference>
<dbReference type="GO" id="GO:0005615">
    <property type="term" value="C:extracellular space"/>
    <property type="evidence" value="ECO:0000318"/>
    <property type="project" value="GO_Central"/>
</dbReference>
<dbReference type="GO" id="GO:0045087">
    <property type="term" value="P:innate immune response"/>
    <property type="evidence" value="ECO:0000318"/>
    <property type="project" value="GO_Central"/>
</dbReference>
<dbReference type="InterPro" id="IPR001894">
    <property type="entry name" value="Cathelicidin-like"/>
</dbReference>